<feature type="region of interest" description="Disordered" evidence="1">
    <location>
        <begin position="25"/>
        <end position="60"/>
    </location>
</feature>
<feature type="compositionally biased region" description="Polar residues" evidence="1">
    <location>
        <begin position="79"/>
        <end position="91"/>
    </location>
</feature>
<sequence length="250" mass="26503">MRRTELWCRMNGLIYLGVDFITSPLGNAPPRSKKQLKGKGAVGESSTSQEEAPEIPLPSEPEQVINLEEEFMEDVPEGPSTQDVGVATTTEVPSVPSSSLPPLPQVSATTPLVVSSPPSSTLSPASSSIFSSLVDLSPSISSLISGLPSLPMSSAAPVSLPPVDTSAAILSMPPPRVSTFFPSSTVAASPSVSGPFFNRTSLDLSAAEPAKEESPHHSDGLFRLFRLKEQRSTSRLHASQRALQVRESWK</sequence>
<organism evidence="2 3">
    <name type="scientific">Taxus chinensis</name>
    <name type="common">Chinese yew</name>
    <name type="synonym">Taxus wallichiana var. chinensis</name>
    <dbReference type="NCBI Taxonomy" id="29808"/>
    <lineage>
        <taxon>Eukaryota</taxon>
        <taxon>Viridiplantae</taxon>
        <taxon>Streptophyta</taxon>
        <taxon>Embryophyta</taxon>
        <taxon>Tracheophyta</taxon>
        <taxon>Spermatophyta</taxon>
        <taxon>Pinopsida</taxon>
        <taxon>Pinidae</taxon>
        <taxon>Conifers II</taxon>
        <taxon>Cupressales</taxon>
        <taxon>Taxaceae</taxon>
        <taxon>Taxus</taxon>
    </lineage>
</organism>
<dbReference type="EMBL" id="JAHRHJ020000007">
    <property type="protein sequence ID" value="KAH9310275.1"/>
    <property type="molecule type" value="Genomic_DNA"/>
</dbReference>
<evidence type="ECO:0000313" key="2">
    <source>
        <dbReference type="EMBL" id="KAH9310275.1"/>
    </source>
</evidence>
<evidence type="ECO:0000313" key="3">
    <source>
        <dbReference type="Proteomes" id="UP000824469"/>
    </source>
</evidence>
<accession>A0AA38FUL9</accession>
<name>A0AA38FUL9_TAXCH</name>
<gene>
    <name evidence="2" type="ORF">KI387_044220</name>
</gene>
<reference evidence="2 3" key="1">
    <citation type="journal article" date="2021" name="Nat. Plants">
        <title>The Taxus genome provides insights into paclitaxel biosynthesis.</title>
        <authorList>
            <person name="Xiong X."/>
            <person name="Gou J."/>
            <person name="Liao Q."/>
            <person name="Li Y."/>
            <person name="Zhou Q."/>
            <person name="Bi G."/>
            <person name="Li C."/>
            <person name="Du R."/>
            <person name="Wang X."/>
            <person name="Sun T."/>
            <person name="Guo L."/>
            <person name="Liang H."/>
            <person name="Lu P."/>
            <person name="Wu Y."/>
            <person name="Zhang Z."/>
            <person name="Ro D.K."/>
            <person name="Shang Y."/>
            <person name="Huang S."/>
            <person name="Yan J."/>
        </authorList>
    </citation>
    <scope>NUCLEOTIDE SEQUENCE [LARGE SCALE GENOMIC DNA]</scope>
    <source>
        <strain evidence="2">Ta-2019</strain>
    </source>
</reference>
<keyword evidence="3" id="KW-1185">Reference proteome</keyword>
<proteinExistence type="predicted"/>
<comment type="caution">
    <text evidence="2">The sequence shown here is derived from an EMBL/GenBank/DDBJ whole genome shotgun (WGS) entry which is preliminary data.</text>
</comment>
<dbReference type="AlphaFoldDB" id="A0AA38FUL9"/>
<protein>
    <submittedName>
        <fullName evidence="2">Uncharacterized protein</fullName>
    </submittedName>
</protein>
<dbReference type="Proteomes" id="UP000824469">
    <property type="component" value="Unassembled WGS sequence"/>
</dbReference>
<feature type="region of interest" description="Disordered" evidence="1">
    <location>
        <begin position="74"/>
        <end position="104"/>
    </location>
</feature>
<evidence type="ECO:0000256" key="1">
    <source>
        <dbReference type="SAM" id="MobiDB-lite"/>
    </source>
</evidence>